<evidence type="ECO:0000313" key="5">
    <source>
        <dbReference type="Proteomes" id="UP000029669"/>
    </source>
</evidence>
<dbReference type="CDD" id="cd11723">
    <property type="entry name" value="YabN_N_like"/>
    <property type="match status" value="1"/>
</dbReference>
<dbReference type="InterPro" id="IPR000878">
    <property type="entry name" value="4pyrrol_Mease"/>
</dbReference>
<dbReference type="InterPro" id="IPR024180">
    <property type="entry name" value="Tetrapyrrole_Mease/MazG_pred"/>
</dbReference>
<dbReference type="CDD" id="cd11529">
    <property type="entry name" value="NTP-PPase_MazG_Cterm"/>
    <property type="match status" value="1"/>
</dbReference>
<dbReference type="SUPFAM" id="SSF101386">
    <property type="entry name" value="all-alpha NTP pyrophosphatases"/>
    <property type="match status" value="2"/>
</dbReference>
<dbReference type="InterPro" id="IPR048015">
    <property type="entry name" value="NTP-PPase_MazG-like_N"/>
</dbReference>
<dbReference type="NCBIfam" id="TIGR00444">
    <property type="entry name" value="mazG"/>
    <property type="match status" value="1"/>
</dbReference>
<dbReference type="GO" id="GO:0046047">
    <property type="term" value="P:TTP catabolic process"/>
    <property type="evidence" value="ECO:0007669"/>
    <property type="project" value="TreeGrafter"/>
</dbReference>
<dbReference type="EMBL" id="CP009170">
    <property type="protein sequence ID" value="AIS53324.1"/>
    <property type="molecule type" value="Genomic_DNA"/>
</dbReference>
<dbReference type="GO" id="GO:0046076">
    <property type="term" value="P:dTTP catabolic process"/>
    <property type="evidence" value="ECO:0007669"/>
    <property type="project" value="TreeGrafter"/>
</dbReference>
<dbReference type="AlphaFoldDB" id="A0A097AU32"/>
<keyword evidence="5" id="KW-1185">Reference proteome</keyword>
<evidence type="ECO:0000256" key="1">
    <source>
        <dbReference type="SAM" id="Coils"/>
    </source>
</evidence>
<organism evidence="4 5">
    <name type="scientific">Thermoanaerobacter kivui</name>
    <name type="common">Acetogenium kivui</name>
    <dbReference type="NCBI Taxonomy" id="2325"/>
    <lineage>
        <taxon>Bacteria</taxon>
        <taxon>Bacillati</taxon>
        <taxon>Bacillota</taxon>
        <taxon>Clostridia</taxon>
        <taxon>Thermoanaerobacterales</taxon>
        <taxon>Thermoanaerobacteraceae</taxon>
        <taxon>Thermoanaerobacter</taxon>
    </lineage>
</organism>
<dbReference type="Proteomes" id="UP000029669">
    <property type="component" value="Chromosome"/>
</dbReference>
<reference evidence="5" key="1">
    <citation type="journal article" date="2015" name="Genome Announc.">
        <title>Whole-Genome Sequences of 80 Environmental and Clinical Isolates of Burkholderia pseudomallei.</title>
        <authorList>
            <person name="Johnson S.L."/>
            <person name="Baker A.L."/>
            <person name="Chain P.S."/>
            <person name="Currie B.J."/>
            <person name="Daligault H.E."/>
            <person name="Davenport K.W."/>
            <person name="Davis C.B."/>
            <person name="Inglis T.J."/>
            <person name="Kaestli M."/>
            <person name="Koren S."/>
            <person name="Mayo M."/>
            <person name="Merritt A.J."/>
            <person name="Price E.P."/>
            <person name="Sarovich D.S."/>
            <person name="Warner J."/>
            <person name="Rosovitz M.J."/>
        </authorList>
    </citation>
    <scope>NUCLEOTIDE SEQUENCE [LARGE SCALE GENOMIC DNA]</scope>
    <source>
        <strain evidence="5">DSM 2030</strain>
    </source>
</reference>
<dbReference type="GO" id="GO:0006203">
    <property type="term" value="P:dGTP catabolic process"/>
    <property type="evidence" value="ECO:0007669"/>
    <property type="project" value="TreeGrafter"/>
</dbReference>
<dbReference type="InterPro" id="IPR011551">
    <property type="entry name" value="NTP_PyrPHydrolase_MazG"/>
</dbReference>
<dbReference type="OrthoDB" id="9808939at2"/>
<dbReference type="GO" id="GO:0046081">
    <property type="term" value="P:dUTP catabolic process"/>
    <property type="evidence" value="ECO:0007669"/>
    <property type="project" value="TreeGrafter"/>
</dbReference>
<feature type="domain" description="Tetrapyrrole methylase" evidence="2">
    <location>
        <begin position="3"/>
        <end position="202"/>
    </location>
</feature>
<feature type="domain" description="NTP pyrophosphohydrolase MazG-like" evidence="3">
    <location>
        <begin position="396"/>
        <end position="455"/>
    </location>
</feature>
<evidence type="ECO:0000313" key="4">
    <source>
        <dbReference type="EMBL" id="AIS53324.1"/>
    </source>
</evidence>
<dbReference type="Pfam" id="PF00590">
    <property type="entry name" value="TP_methylase"/>
    <property type="match status" value="1"/>
</dbReference>
<dbReference type="SUPFAM" id="SSF53790">
    <property type="entry name" value="Tetrapyrrole methylase"/>
    <property type="match status" value="1"/>
</dbReference>
<evidence type="ECO:0000259" key="3">
    <source>
        <dbReference type="Pfam" id="PF03819"/>
    </source>
</evidence>
<dbReference type="GO" id="GO:0008168">
    <property type="term" value="F:methyltransferase activity"/>
    <property type="evidence" value="ECO:0007669"/>
    <property type="project" value="InterPro"/>
</dbReference>
<dbReference type="RefSeq" id="WP_049685917.1">
    <property type="nucleotide sequence ID" value="NZ_CP009170.1"/>
</dbReference>
<proteinExistence type="predicted"/>
<dbReference type="GO" id="GO:0046061">
    <property type="term" value="P:dATP catabolic process"/>
    <property type="evidence" value="ECO:0007669"/>
    <property type="project" value="TreeGrafter"/>
</dbReference>
<dbReference type="CDD" id="cd11528">
    <property type="entry name" value="NTP-PPase_MazG_Nterm"/>
    <property type="match status" value="1"/>
</dbReference>
<sequence>MNKLFIVGLGPGSADSITLGTIEKMKNADKVFLRTEKHPVVSYLKERGIVFDTFDKIYEKSTTFEEVYENIAREIMDIAKKYRMVVYAVPGHPYVAEKSVEYILNFCRDCVDISIEVIPAISFIDTIIGELKIDPIYGLKIIDGLSLDVQKPDKRCGNIVVQVYDRFIASEVKLKLAEVYGDSYPVTVIKNAGIPGKQVIETIPLYMIDRLDCIDYLTSLYIPPVQTLFQEKYDIYDLLEIMRILRSEKGCPWDKEQTHQSLEKYLVEESYELVDAIEKESEEKMVEELGDVLLQVVFHSQIATERGTFNFEDVVDGICKKMIWRHPHVFGTEEIKTSNAVLKKWDEIKRQEKGINSSTDALKDIPRYIPALMRSYKVQEKAAKVGFDWERVEDALSKVYEELEELKEVYKGKDKEKIIEEVGDLIFAVVNVARFLDVEPESATHNTVEKFIKRFEYIEKTAAKNGQKLDEMTLSDMDKLWNEAKMNNFNKKNEK</sequence>
<dbReference type="HOGENOM" id="CLU_038356_1_0_9"/>
<dbReference type="Gene3D" id="1.10.287.1080">
    <property type="entry name" value="MazG-like"/>
    <property type="match status" value="2"/>
</dbReference>
<feature type="coiled-coil region" evidence="1">
    <location>
        <begin position="389"/>
        <end position="416"/>
    </location>
</feature>
<dbReference type="InterPro" id="IPR035996">
    <property type="entry name" value="4pyrrol_Methylase_sf"/>
</dbReference>
<dbReference type="PANTHER" id="PTHR30522:SF0">
    <property type="entry name" value="NUCLEOSIDE TRIPHOSPHATE PYROPHOSPHOHYDROLASE"/>
    <property type="match status" value="1"/>
</dbReference>
<dbReference type="InterPro" id="IPR048011">
    <property type="entry name" value="NTP-PPase_MazG-like_C"/>
</dbReference>
<dbReference type="PIRSF" id="PIRSF002845">
    <property type="entry name" value="Ttrprl_mtas_MazG"/>
    <property type="match status" value="1"/>
</dbReference>
<dbReference type="GO" id="GO:0046052">
    <property type="term" value="P:UTP catabolic process"/>
    <property type="evidence" value="ECO:0007669"/>
    <property type="project" value="TreeGrafter"/>
</dbReference>
<dbReference type="NCBIfam" id="NF007113">
    <property type="entry name" value="PRK09562.1"/>
    <property type="match status" value="1"/>
</dbReference>
<keyword evidence="1" id="KW-0175">Coiled coil</keyword>
<evidence type="ECO:0000259" key="2">
    <source>
        <dbReference type="Pfam" id="PF00590"/>
    </source>
</evidence>
<feature type="domain" description="NTP pyrophosphohydrolase MazG-like" evidence="3">
    <location>
        <begin position="257"/>
        <end position="330"/>
    </location>
</feature>
<dbReference type="FunFam" id="1.10.287.1080:FF:000003">
    <property type="entry name" value="Nucleoside triphosphate pyrophosphohydrolase"/>
    <property type="match status" value="1"/>
</dbReference>
<dbReference type="KEGG" id="tki:TKV_c21950"/>
<accession>A0A097AU32</accession>
<dbReference type="STRING" id="2325.TKV_c21950"/>
<dbReference type="eggNOG" id="COG3956">
    <property type="taxonomic scope" value="Bacteria"/>
</dbReference>
<dbReference type="Gene3D" id="3.40.1010.10">
    <property type="entry name" value="Cobalt-precorrin-4 Transmethylase, Domain 1"/>
    <property type="match status" value="1"/>
</dbReference>
<dbReference type="FunFam" id="1.10.287.1080:FF:000001">
    <property type="entry name" value="Nucleoside triphosphate pyrophosphohydrolase"/>
    <property type="match status" value="1"/>
</dbReference>
<dbReference type="InterPro" id="IPR014777">
    <property type="entry name" value="4pyrrole_Mease_sub1"/>
</dbReference>
<dbReference type="InterPro" id="IPR004518">
    <property type="entry name" value="MazG-like_dom"/>
</dbReference>
<dbReference type="InterPro" id="IPR035013">
    <property type="entry name" value="YabN_N"/>
</dbReference>
<dbReference type="GO" id="GO:0006950">
    <property type="term" value="P:response to stress"/>
    <property type="evidence" value="ECO:0007669"/>
    <property type="project" value="UniProtKB-ARBA"/>
</dbReference>
<name>A0A097AU32_THEKI</name>
<protein>
    <submittedName>
        <fullName evidence="4">MazG family protein</fullName>
    </submittedName>
</protein>
<dbReference type="PANTHER" id="PTHR30522">
    <property type="entry name" value="NUCLEOSIDE TRIPHOSPHATE PYROPHOSPHOHYDROLASE"/>
    <property type="match status" value="1"/>
</dbReference>
<gene>
    <name evidence="4" type="ORF">TKV_c21950</name>
</gene>
<dbReference type="Pfam" id="PF03819">
    <property type="entry name" value="MazG"/>
    <property type="match status" value="2"/>
</dbReference>
<dbReference type="GO" id="GO:0047429">
    <property type="term" value="F:nucleoside triphosphate diphosphatase activity"/>
    <property type="evidence" value="ECO:0007669"/>
    <property type="project" value="InterPro"/>
</dbReference>